<feature type="compositionally biased region" description="Acidic residues" evidence="1">
    <location>
        <begin position="55"/>
        <end position="81"/>
    </location>
</feature>
<dbReference type="Proteomes" id="UP001607302">
    <property type="component" value="Unassembled WGS sequence"/>
</dbReference>
<evidence type="ECO:0000256" key="1">
    <source>
        <dbReference type="SAM" id="MobiDB-lite"/>
    </source>
</evidence>
<dbReference type="AlphaFoldDB" id="A0ABD2AGB6"/>
<evidence type="ECO:0000313" key="3">
    <source>
        <dbReference type="Proteomes" id="UP001607302"/>
    </source>
</evidence>
<protein>
    <submittedName>
        <fullName evidence="2">Uncharacterized protein</fullName>
    </submittedName>
</protein>
<feature type="compositionally biased region" description="Basic residues" evidence="1">
    <location>
        <begin position="145"/>
        <end position="154"/>
    </location>
</feature>
<comment type="caution">
    <text evidence="2">The sequence shown here is derived from an EMBL/GenBank/DDBJ whole genome shotgun (WGS) entry which is preliminary data.</text>
</comment>
<name>A0ABD2AGB6_VESSQ</name>
<feature type="region of interest" description="Disordered" evidence="1">
    <location>
        <begin position="139"/>
        <end position="164"/>
    </location>
</feature>
<keyword evidence="3" id="KW-1185">Reference proteome</keyword>
<organism evidence="2 3">
    <name type="scientific">Vespula squamosa</name>
    <name type="common">Southern yellow jacket</name>
    <name type="synonym">Wasp</name>
    <dbReference type="NCBI Taxonomy" id="30214"/>
    <lineage>
        <taxon>Eukaryota</taxon>
        <taxon>Metazoa</taxon>
        <taxon>Ecdysozoa</taxon>
        <taxon>Arthropoda</taxon>
        <taxon>Hexapoda</taxon>
        <taxon>Insecta</taxon>
        <taxon>Pterygota</taxon>
        <taxon>Neoptera</taxon>
        <taxon>Endopterygota</taxon>
        <taxon>Hymenoptera</taxon>
        <taxon>Apocrita</taxon>
        <taxon>Aculeata</taxon>
        <taxon>Vespoidea</taxon>
        <taxon>Vespidae</taxon>
        <taxon>Vespinae</taxon>
        <taxon>Vespula</taxon>
    </lineage>
</organism>
<gene>
    <name evidence="2" type="ORF">V1478_010913</name>
</gene>
<feature type="region of interest" description="Disordered" evidence="1">
    <location>
        <begin position="1"/>
        <end position="25"/>
    </location>
</feature>
<accession>A0ABD2AGB6</accession>
<dbReference type="EMBL" id="JAUDFV010000149">
    <property type="protein sequence ID" value="KAL2719451.1"/>
    <property type="molecule type" value="Genomic_DNA"/>
</dbReference>
<evidence type="ECO:0000313" key="2">
    <source>
        <dbReference type="EMBL" id="KAL2719451.1"/>
    </source>
</evidence>
<reference evidence="2 3" key="1">
    <citation type="journal article" date="2024" name="Ann. Entomol. Soc. Am.">
        <title>Genomic analyses of the southern and eastern yellowjacket wasps (Hymenoptera: Vespidae) reveal evolutionary signatures of social life.</title>
        <authorList>
            <person name="Catto M.A."/>
            <person name="Caine P.B."/>
            <person name="Orr S.E."/>
            <person name="Hunt B.G."/>
            <person name="Goodisman M.A.D."/>
        </authorList>
    </citation>
    <scope>NUCLEOTIDE SEQUENCE [LARGE SCALE GENOMIC DNA]</scope>
    <source>
        <strain evidence="2">233</strain>
        <tissue evidence="2">Head and thorax</tissue>
    </source>
</reference>
<feature type="region of interest" description="Disordered" evidence="1">
    <location>
        <begin position="44"/>
        <end position="122"/>
    </location>
</feature>
<feature type="compositionally biased region" description="Low complexity" evidence="1">
    <location>
        <begin position="87"/>
        <end position="122"/>
    </location>
</feature>
<sequence length="233" mass="25522">MIPRSPYTPLPDNIDTTWSGESADADKFGASDAIKRIIGTTMVAGTQTSRRLLYDVDDDNDNDNDDDDDDDDNDDDEDEDDGKNRSRSNSSSSSSSSSGSGNGSSCRTFRRSNSSSSGSSSSTTIAIAATTAAERYTVVDYPHSRQQRQGRPRARPGATETAIDPTFPRQSIPILEYDLLHGKIKSFLNALKHLSNDFVEVTSDQSPNFVDNLRSLNRTIRTTNILRDLLISD</sequence>
<proteinExistence type="predicted"/>